<evidence type="ECO:0000256" key="1">
    <source>
        <dbReference type="SAM" id="MobiDB-lite"/>
    </source>
</evidence>
<name>A0A9W7GFE4_9STRA</name>
<dbReference type="AlphaFoldDB" id="A0A9W7GFE4"/>
<evidence type="ECO:0008006" key="4">
    <source>
        <dbReference type="Google" id="ProtNLM"/>
    </source>
</evidence>
<feature type="compositionally biased region" description="Low complexity" evidence="1">
    <location>
        <begin position="7"/>
        <end position="21"/>
    </location>
</feature>
<dbReference type="OrthoDB" id="44346at2759"/>
<feature type="region of interest" description="Disordered" evidence="1">
    <location>
        <begin position="1"/>
        <end position="21"/>
    </location>
</feature>
<reference evidence="3" key="1">
    <citation type="journal article" date="2023" name="Commun. Biol.">
        <title>Genome analysis of Parmales, the sister group of diatoms, reveals the evolutionary specialization of diatoms from phago-mixotrophs to photoautotrophs.</title>
        <authorList>
            <person name="Ban H."/>
            <person name="Sato S."/>
            <person name="Yoshikawa S."/>
            <person name="Yamada K."/>
            <person name="Nakamura Y."/>
            <person name="Ichinomiya M."/>
            <person name="Sato N."/>
            <person name="Blanc-Mathieu R."/>
            <person name="Endo H."/>
            <person name="Kuwata A."/>
            <person name="Ogata H."/>
        </authorList>
    </citation>
    <scope>NUCLEOTIDE SEQUENCE [LARGE SCALE GENOMIC DNA]</scope>
</reference>
<sequence length="441" mass="49431">MDEIPSKETSNSSSIPSSTPTIIPQTYLDTLKDVVEGTLRFEELKSAQHKVYKVQYEVKGGGGEGGGLVTSVLRVYVGASSWWNLYLDSCPSDLLPPAEISTSEHLCYTLTQKYYDQAPPSFGPRSPSMRTFQPSVLGSSSNWLSLSYVPHTPFPHMIPDRVEFGFLEPHPRHGRLEPRDCLGYCCMVLEGYFYRVCKGAWKEGGGKGEVNPRDVVGRVEKVMKEVEGRGVGGGRAEEVKRMASELGRDYFAGVEEWRGGGEEGANDGGERSEKTVPYLPPVVVHCDLQPQNLCLGTAQDVGGERREGTWTRREDNDTTTTTTTYFIEGVVDYEEARFADPRFELMFMCRRVCCDLEQASIVWGMFSEFSKGEGWEVGGLEGWMKLECLVTLAGCVVRGSGMGEEWIKKEGRGEGRQDQEEEWRKYEREIERWGMFQAVSV</sequence>
<dbReference type="Proteomes" id="UP001165065">
    <property type="component" value="Unassembled WGS sequence"/>
</dbReference>
<accession>A0A9W7GFE4</accession>
<dbReference type="EMBL" id="BRYA01001530">
    <property type="protein sequence ID" value="GMI45001.1"/>
    <property type="molecule type" value="Genomic_DNA"/>
</dbReference>
<keyword evidence="3" id="KW-1185">Reference proteome</keyword>
<evidence type="ECO:0000313" key="3">
    <source>
        <dbReference type="Proteomes" id="UP001165065"/>
    </source>
</evidence>
<proteinExistence type="predicted"/>
<gene>
    <name evidence="2" type="ORF">TrCOL_g9319</name>
</gene>
<evidence type="ECO:0000313" key="2">
    <source>
        <dbReference type="EMBL" id="GMI45001.1"/>
    </source>
</evidence>
<organism evidence="2 3">
    <name type="scientific">Triparma columacea</name>
    <dbReference type="NCBI Taxonomy" id="722753"/>
    <lineage>
        <taxon>Eukaryota</taxon>
        <taxon>Sar</taxon>
        <taxon>Stramenopiles</taxon>
        <taxon>Ochrophyta</taxon>
        <taxon>Bolidophyceae</taxon>
        <taxon>Parmales</taxon>
        <taxon>Triparmaceae</taxon>
        <taxon>Triparma</taxon>
    </lineage>
</organism>
<comment type="caution">
    <text evidence="2">The sequence shown here is derived from an EMBL/GenBank/DDBJ whole genome shotgun (WGS) entry which is preliminary data.</text>
</comment>
<protein>
    <recommendedName>
        <fullName evidence="4">Aminoglycoside phosphotransferase domain-containing protein</fullName>
    </recommendedName>
</protein>